<sequence>MKDQEDSTTSFHKNSAITVLFTPSNGDMTCTHHTVHGYAQIFNTEWGMSLWIITGFIEATHLSV</sequence>
<gene>
    <name evidence="1" type="primary">ORF142214</name>
</gene>
<organism evidence="1">
    <name type="scientific">Arion vulgaris</name>
    <dbReference type="NCBI Taxonomy" id="1028688"/>
    <lineage>
        <taxon>Eukaryota</taxon>
        <taxon>Metazoa</taxon>
        <taxon>Spiralia</taxon>
        <taxon>Lophotrochozoa</taxon>
        <taxon>Mollusca</taxon>
        <taxon>Gastropoda</taxon>
        <taxon>Heterobranchia</taxon>
        <taxon>Euthyneura</taxon>
        <taxon>Panpulmonata</taxon>
        <taxon>Eupulmonata</taxon>
        <taxon>Stylommatophora</taxon>
        <taxon>Helicina</taxon>
        <taxon>Arionoidea</taxon>
        <taxon>Arionidae</taxon>
        <taxon>Arion</taxon>
    </lineage>
</organism>
<evidence type="ECO:0000313" key="1">
    <source>
        <dbReference type="EMBL" id="CEK84343.1"/>
    </source>
</evidence>
<accession>A0A0B7AU02</accession>
<proteinExistence type="predicted"/>
<name>A0A0B7AU02_9EUPU</name>
<dbReference type="AlphaFoldDB" id="A0A0B7AU02"/>
<reference evidence="1" key="1">
    <citation type="submission" date="2014-12" db="EMBL/GenBank/DDBJ databases">
        <title>Insight into the proteome of Arion vulgaris.</title>
        <authorList>
            <person name="Aradska J."/>
            <person name="Bulat T."/>
            <person name="Smidak R."/>
            <person name="Sarate P."/>
            <person name="Gangsoo J."/>
            <person name="Sialana F."/>
            <person name="Bilban M."/>
            <person name="Lubec G."/>
        </authorList>
    </citation>
    <scope>NUCLEOTIDE SEQUENCE</scope>
    <source>
        <tissue evidence="1">Skin</tissue>
    </source>
</reference>
<protein>
    <submittedName>
        <fullName evidence="1">Uncharacterized protein</fullName>
    </submittedName>
</protein>
<dbReference type="EMBL" id="HACG01037478">
    <property type="protein sequence ID" value="CEK84343.1"/>
    <property type="molecule type" value="Transcribed_RNA"/>
</dbReference>